<accession>A0A4Y9Z3V7</accession>
<proteinExistence type="predicted"/>
<sequence>MIMSAIRILRHVSLSASRTFAVRGAACSVSRAALPFFAAHAARPSFIKNVLRVGT</sequence>
<evidence type="ECO:0000313" key="1">
    <source>
        <dbReference type="EMBL" id="TFY69252.1"/>
    </source>
</evidence>
<protein>
    <submittedName>
        <fullName evidence="1">Uncharacterized protein</fullName>
    </submittedName>
</protein>
<dbReference type="EMBL" id="SEKV01000013">
    <property type="protein sequence ID" value="TFY69252.1"/>
    <property type="molecule type" value="Genomic_DNA"/>
</dbReference>
<gene>
    <name evidence="1" type="ORF">EVJ58_g532</name>
</gene>
<reference evidence="1 2" key="1">
    <citation type="submission" date="2019-01" db="EMBL/GenBank/DDBJ databases">
        <title>Genome sequencing of the rare red list fungi Fomitopsis rosea.</title>
        <authorList>
            <person name="Buettner E."/>
            <person name="Kellner H."/>
        </authorList>
    </citation>
    <scope>NUCLEOTIDE SEQUENCE [LARGE SCALE GENOMIC DNA]</scope>
    <source>
        <strain evidence="1 2">DSM 105464</strain>
    </source>
</reference>
<organism evidence="1 2">
    <name type="scientific">Rhodofomes roseus</name>
    <dbReference type="NCBI Taxonomy" id="34475"/>
    <lineage>
        <taxon>Eukaryota</taxon>
        <taxon>Fungi</taxon>
        <taxon>Dikarya</taxon>
        <taxon>Basidiomycota</taxon>
        <taxon>Agaricomycotina</taxon>
        <taxon>Agaricomycetes</taxon>
        <taxon>Polyporales</taxon>
        <taxon>Rhodofomes</taxon>
    </lineage>
</organism>
<name>A0A4Y9Z3V7_9APHY</name>
<comment type="caution">
    <text evidence="1">The sequence shown here is derived from an EMBL/GenBank/DDBJ whole genome shotgun (WGS) entry which is preliminary data.</text>
</comment>
<evidence type="ECO:0000313" key="2">
    <source>
        <dbReference type="Proteomes" id="UP000298390"/>
    </source>
</evidence>
<dbReference type="Proteomes" id="UP000298390">
    <property type="component" value="Unassembled WGS sequence"/>
</dbReference>
<dbReference type="AlphaFoldDB" id="A0A4Y9Z3V7"/>